<dbReference type="RefSeq" id="WP_284207334.1">
    <property type="nucleotide sequence ID" value="NZ_BSSU01000006.1"/>
</dbReference>
<dbReference type="Gene3D" id="1.10.530.10">
    <property type="match status" value="1"/>
</dbReference>
<reference evidence="2 3" key="1">
    <citation type="submission" date="2023-03" db="EMBL/GenBank/DDBJ databases">
        <title>Draft genome sequence of Thalassotalea eurytherma JCM 18482T.</title>
        <authorList>
            <person name="Sawabe T."/>
        </authorList>
    </citation>
    <scope>NUCLEOTIDE SEQUENCE [LARGE SCALE GENOMIC DNA]</scope>
    <source>
        <strain evidence="2 3">JCM 18482</strain>
    </source>
</reference>
<dbReference type="Proteomes" id="UP001157133">
    <property type="component" value="Unassembled WGS sequence"/>
</dbReference>
<proteinExistence type="predicted"/>
<feature type="domain" description="Mannosyl-glycoprotein endo-beta-N-acetylglucosamidase-like" evidence="1">
    <location>
        <begin position="178"/>
        <end position="306"/>
    </location>
</feature>
<protein>
    <submittedName>
        <fullName evidence="2">Glucosaminidase</fullName>
    </submittedName>
</protein>
<dbReference type="Pfam" id="PF01832">
    <property type="entry name" value="Glucosaminidase"/>
    <property type="match status" value="1"/>
</dbReference>
<dbReference type="PANTHER" id="PTHR40572">
    <property type="entry name" value="PROTEIN BAX"/>
    <property type="match status" value="1"/>
</dbReference>
<keyword evidence="3" id="KW-1185">Reference proteome</keyword>
<sequence>MKKHIILFSMLSLSFLFSCEQQKDAKEDSAEQTVNPQNATDLKTNINLSNYADNQGSTKVVYINSLDELYALFKAHRYTREDWALGHKQVPRIVFTKVNEQWQHSSSSMPVNVKKEVFFRLMAPLVLMANEDIMQLRQSVIDNTLADEQLRQLMVQYRVIKQEANAAITEQHKSALLARLDIIPPSLALAQAAEESGWATSRFTLEGNAFFGQWDYSGQGMVPKSQRKELGNYGIARFDTPLDSVKGYALNINRGHAYEKLRALRAKLREQEQPITGLELAQTLDKYSERGQAYIDSISSMIRYNKLMFIDEAWLSDGQTIIIKSGNE</sequence>
<evidence type="ECO:0000313" key="3">
    <source>
        <dbReference type="Proteomes" id="UP001157133"/>
    </source>
</evidence>
<gene>
    <name evidence="2" type="ORF">theurythT_14420</name>
</gene>
<name>A0ABQ6H1H3_9GAMM</name>
<organism evidence="2 3">
    <name type="scientific">Thalassotalea eurytherma</name>
    <dbReference type="NCBI Taxonomy" id="1144278"/>
    <lineage>
        <taxon>Bacteria</taxon>
        <taxon>Pseudomonadati</taxon>
        <taxon>Pseudomonadota</taxon>
        <taxon>Gammaproteobacteria</taxon>
        <taxon>Alteromonadales</taxon>
        <taxon>Colwelliaceae</taxon>
        <taxon>Thalassotalea</taxon>
    </lineage>
</organism>
<comment type="caution">
    <text evidence="2">The sequence shown here is derived from an EMBL/GenBank/DDBJ whole genome shotgun (WGS) entry which is preliminary data.</text>
</comment>
<dbReference type="InterPro" id="IPR053195">
    <property type="entry name" value="Bax-like"/>
</dbReference>
<dbReference type="PROSITE" id="PS51257">
    <property type="entry name" value="PROKAR_LIPOPROTEIN"/>
    <property type="match status" value="1"/>
</dbReference>
<dbReference type="InterPro" id="IPR002901">
    <property type="entry name" value="MGlyc_endo_b_GlcNAc-like_dom"/>
</dbReference>
<evidence type="ECO:0000313" key="2">
    <source>
        <dbReference type="EMBL" id="GLX81990.1"/>
    </source>
</evidence>
<accession>A0ABQ6H1H3</accession>
<dbReference type="EMBL" id="BSSU01000006">
    <property type="protein sequence ID" value="GLX81990.1"/>
    <property type="molecule type" value="Genomic_DNA"/>
</dbReference>
<dbReference type="PANTHER" id="PTHR40572:SF1">
    <property type="entry name" value="PROTEIN BAX"/>
    <property type="match status" value="1"/>
</dbReference>
<evidence type="ECO:0000259" key="1">
    <source>
        <dbReference type="Pfam" id="PF01832"/>
    </source>
</evidence>